<evidence type="ECO:0000313" key="2">
    <source>
        <dbReference type="EMBL" id="MFC7668956.1"/>
    </source>
</evidence>
<evidence type="ECO:0000256" key="1">
    <source>
        <dbReference type="SAM" id="MobiDB-lite"/>
    </source>
</evidence>
<protein>
    <submittedName>
        <fullName evidence="2">Uncharacterized protein</fullName>
    </submittedName>
</protein>
<feature type="compositionally biased region" description="Basic and acidic residues" evidence="1">
    <location>
        <begin position="104"/>
        <end position="113"/>
    </location>
</feature>
<sequence length="113" mass="12212">MQNIDKIQNTGNFEFNCLPNCSEEPEELVIFELVVPGAAKVPAPRHHIEMSRIMVRQCSVTSTVTGKVLTQLNANNTAAVASGWSITATLAAPGAPAGSRQRPTGRDYFRNSI</sequence>
<dbReference type="Proteomes" id="UP001596513">
    <property type="component" value="Unassembled WGS sequence"/>
</dbReference>
<evidence type="ECO:0000313" key="3">
    <source>
        <dbReference type="Proteomes" id="UP001596513"/>
    </source>
</evidence>
<gene>
    <name evidence="2" type="ORF">ACFQT0_17525</name>
</gene>
<organism evidence="2 3">
    <name type="scientific">Hymenobacter humi</name>
    <dbReference type="NCBI Taxonomy" id="1411620"/>
    <lineage>
        <taxon>Bacteria</taxon>
        <taxon>Pseudomonadati</taxon>
        <taxon>Bacteroidota</taxon>
        <taxon>Cytophagia</taxon>
        <taxon>Cytophagales</taxon>
        <taxon>Hymenobacteraceae</taxon>
        <taxon>Hymenobacter</taxon>
    </lineage>
</organism>
<accession>A0ABW2U7T8</accession>
<comment type="caution">
    <text evidence="2">The sequence shown here is derived from an EMBL/GenBank/DDBJ whole genome shotgun (WGS) entry which is preliminary data.</text>
</comment>
<name>A0ABW2U7T8_9BACT</name>
<dbReference type="RefSeq" id="WP_380204480.1">
    <property type="nucleotide sequence ID" value="NZ_JBHTEK010000001.1"/>
</dbReference>
<reference evidence="3" key="1">
    <citation type="journal article" date="2019" name="Int. J. Syst. Evol. Microbiol.">
        <title>The Global Catalogue of Microorganisms (GCM) 10K type strain sequencing project: providing services to taxonomists for standard genome sequencing and annotation.</title>
        <authorList>
            <consortium name="The Broad Institute Genomics Platform"/>
            <consortium name="The Broad Institute Genome Sequencing Center for Infectious Disease"/>
            <person name="Wu L."/>
            <person name="Ma J."/>
        </authorList>
    </citation>
    <scope>NUCLEOTIDE SEQUENCE [LARGE SCALE GENOMIC DNA]</scope>
    <source>
        <strain evidence="3">JCM 19635</strain>
    </source>
</reference>
<feature type="region of interest" description="Disordered" evidence="1">
    <location>
        <begin position="93"/>
        <end position="113"/>
    </location>
</feature>
<dbReference type="EMBL" id="JBHTEK010000001">
    <property type="protein sequence ID" value="MFC7668956.1"/>
    <property type="molecule type" value="Genomic_DNA"/>
</dbReference>
<keyword evidence="3" id="KW-1185">Reference proteome</keyword>
<proteinExistence type="predicted"/>